<name>A0A0P0YQC0_9ENTR</name>
<evidence type="ECO:0000256" key="4">
    <source>
        <dbReference type="ARBA" id="ARBA00022692"/>
    </source>
</evidence>
<feature type="transmembrane region" description="Helical" evidence="7">
    <location>
        <begin position="283"/>
        <end position="304"/>
    </location>
</feature>
<keyword evidence="6 7" id="KW-0472">Membrane</keyword>
<gene>
    <name evidence="8" type="primary">wzx</name>
</gene>
<reference evidence="8" key="1">
    <citation type="submission" date="2014-04" db="EMBL/GenBank/DDBJ databases">
        <authorList>
            <person name="Harrison E."/>
        </authorList>
    </citation>
    <scope>NUCLEOTIDE SEQUENCE</scope>
    <source>
        <strain evidence="8">1702/49</strain>
    </source>
</reference>
<comment type="subcellular location">
    <subcellularLocation>
        <location evidence="1">Cell membrane</location>
        <topology evidence="1">Multi-pass membrane protein</topology>
    </subcellularLocation>
</comment>
<feature type="transmembrane region" description="Helical" evidence="7">
    <location>
        <begin position="324"/>
        <end position="345"/>
    </location>
</feature>
<accession>A0A0P0YQC0</accession>
<organism evidence="8">
    <name type="scientific">Klebsiella sp. 1702/49</name>
    <dbReference type="NCBI Taxonomy" id="1497800"/>
    <lineage>
        <taxon>Bacteria</taxon>
        <taxon>Pseudomonadati</taxon>
        <taxon>Pseudomonadota</taxon>
        <taxon>Gammaproteobacteria</taxon>
        <taxon>Enterobacterales</taxon>
        <taxon>Enterobacteriaceae</taxon>
        <taxon>Klebsiella/Raoultella group</taxon>
        <taxon>Klebsiella</taxon>
    </lineage>
</organism>
<dbReference type="EMBL" id="AB924560">
    <property type="protein sequence ID" value="BAT23421.1"/>
    <property type="molecule type" value="Genomic_DNA"/>
</dbReference>
<evidence type="ECO:0000256" key="1">
    <source>
        <dbReference type="ARBA" id="ARBA00004651"/>
    </source>
</evidence>
<keyword evidence="4 7" id="KW-0812">Transmembrane</keyword>
<feature type="transmembrane region" description="Helical" evidence="7">
    <location>
        <begin position="413"/>
        <end position="433"/>
    </location>
</feature>
<feature type="transmembrane region" description="Helical" evidence="7">
    <location>
        <begin position="108"/>
        <end position="125"/>
    </location>
</feature>
<dbReference type="PANTHER" id="PTHR30250">
    <property type="entry name" value="PST FAMILY PREDICTED COLANIC ACID TRANSPORTER"/>
    <property type="match status" value="1"/>
</dbReference>
<evidence type="ECO:0000256" key="5">
    <source>
        <dbReference type="ARBA" id="ARBA00022989"/>
    </source>
</evidence>
<keyword evidence="5 7" id="KW-1133">Transmembrane helix</keyword>
<evidence type="ECO:0000313" key="8">
    <source>
        <dbReference type="EMBL" id="BAT23421.1"/>
    </source>
</evidence>
<keyword evidence="3" id="KW-1003">Cell membrane</keyword>
<evidence type="ECO:0000256" key="3">
    <source>
        <dbReference type="ARBA" id="ARBA00022475"/>
    </source>
</evidence>
<evidence type="ECO:0000256" key="2">
    <source>
        <dbReference type="ARBA" id="ARBA00007430"/>
    </source>
</evidence>
<evidence type="ECO:0000256" key="7">
    <source>
        <dbReference type="SAM" id="Phobius"/>
    </source>
</evidence>
<protein>
    <submittedName>
        <fullName evidence="8">Flippase</fullName>
    </submittedName>
</protein>
<dbReference type="AlphaFoldDB" id="A0A0P0YQC0"/>
<proteinExistence type="inferred from homology"/>
<feature type="transmembrane region" description="Helical" evidence="7">
    <location>
        <begin position="42"/>
        <end position="64"/>
    </location>
</feature>
<dbReference type="Pfam" id="PF13440">
    <property type="entry name" value="Polysacc_synt_3"/>
    <property type="match status" value="1"/>
</dbReference>
<feature type="transmembrane region" description="Helical" evidence="7">
    <location>
        <begin position="9"/>
        <end position="30"/>
    </location>
</feature>
<feature type="transmembrane region" description="Helical" evidence="7">
    <location>
        <begin position="146"/>
        <end position="163"/>
    </location>
</feature>
<dbReference type="InterPro" id="IPR050833">
    <property type="entry name" value="Poly_Biosynth_Transport"/>
</dbReference>
<feature type="transmembrane region" description="Helical" evidence="7">
    <location>
        <begin position="76"/>
        <end position="96"/>
    </location>
</feature>
<feature type="transmembrane region" description="Helical" evidence="7">
    <location>
        <begin position="381"/>
        <end position="401"/>
    </location>
</feature>
<reference evidence="8" key="2">
    <citation type="journal article" date="2015" name="Sci. Rep.">
        <title>Genetic analysis of capsular polysaccharide synthesis gene clusters in 79 capsular types of Klebsiella spp.</title>
        <authorList>
            <person name="Pan Y.J."/>
            <person name="Lin T.L."/>
            <person name="Chen C.T."/>
            <person name="Chen Y.Y."/>
            <person name="Hsieh P.F."/>
            <person name="Hsu C.R."/>
            <person name="Wu M.C."/>
            <person name="Wang J.T."/>
        </authorList>
    </citation>
    <scope>NUCLEOTIDE SEQUENCE</scope>
    <source>
        <strain evidence="8">1702/49</strain>
    </source>
</reference>
<feature type="transmembrane region" description="Helical" evidence="7">
    <location>
        <begin position="357"/>
        <end position="375"/>
    </location>
</feature>
<evidence type="ECO:0000256" key="6">
    <source>
        <dbReference type="ARBA" id="ARBA00023136"/>
    </source>
</evidence>
<dbReference type="PANTHER" id="PTHR30250:SF10">
    <property type="entry name" value="LIPOPOLYSACCHARIDE BIOSYNTHESIS PROTEIN WZXC"/>
    <property type="match status" value="1"/>
</dbReference>
<dbReference type="GO" id="GO:0005886">
    <property type="term" value="C:plasma membrane"/>
    <property type="evidence" value="ECO:0007669"/>
    <property type="project" value="UniProtKB-SubCell"/>
</dbReference>
<feature type="transmembrane region" description="Helical" evidence="7">
    <location>
        <begin position="169"/>
        <end position="188"/>
    </location>
</feature>
<sequence>MSGIKKQAIWLLGSNTISAILQILQISLLAHHLKLSELGVLAIVNMVLMVAMILQDMGMSSYIVHMQEMTRRDQSTIYWINLLLSFLTGCLVFVASWPIASFYNMPDLTFLVMLASFNFLFLGSLSQYQSHYIKAKKVILLAKIEIISKIISFLFVLFSILKMDLRTEAVIYGLIINSFARLFLMSLLGDKSWRPTFEFNSAICKPVFKYGIFQLGSQILNQFRTQLDVIVIGKMLGADSLGLYSLAKDLIMQPLKLISPVINRLALPRFAEVQNQSDKLGGAYLRGTSVILLFSMITFFSIYLLGPVIIKILYGSSRMGVFNILPYMLLFGVLRPMGGLTGAVAQANGKTNIEFRWNVIATSIVLGVTTTVFFIPQLWYVSLSLSLSQLLISFFVFPCFIKPIVDVSFKSYLYKWFPQALCFICLIYIVKFFDLVLYPFW</sequence>
<comment type="similarity">
    <text evidence="2">Belongs to the polysaccharide synthase family.</text>
</comment>